<name>A0A5A7QBI9_STRAF</name>
<dbReference type="EMBL" id="BKCP01006183">
    <property type="protein sequence ID" value="GER41747.1"/>
    <property type="molecule type" value="Genomic_DNA"/>
</dbReference>
<dbReference type="OrthoDB" id="10495051at2759"/>
<dbReference type="Proteomes" id="UP000325081">
    <property type="component" value="Unassembled WGS sequence"/>
</dbReference>
<organism evidence="2 3">
    <name type="scientific">Striga asiatica</name>
    <name type="common">Asiatic witchweed</name>
    <name type="synonym">Buchnera asiatica</name>
    <dbReference type="NCBI Taxonomy" id="4170"/>
    <lineage>
        <taxon>Eukaryota</taxon>
        <taxon>Viridiplantae</taxon>
        <taxon>Streptophyta</taxon>
        <taxon>Embryophyta</taxon>
        <taxon>Tracheophyta</taxon>
        <taxon>Spermatophyta</taxon>
        <taxon>Magnoliopsida</taxon>
        <taxon>eudicotyledons</taxon>
        <taxon>Gunneridae</taxon>
        <taxon>Pentapetalae</taxon>
        <taxon>asterids</taxon>
        <taxon>lamiids</taxon>
        <taxon>Lamiales</taxon>
        <taxon>Orobanchaceae</taxon>
        <taxon>Buchnereae</taxon>
        <taxon>Striga</taxon>
    </lineage>
</organism>
<protein>
    <submittedName>
        <fullName evidence="2">Glucose-6-phosphate isomerase</fullName>
    </submittedName>
</protein>
<gene>
    <name evidence="2" type="ORF">STAS_18485</name>
</gene>
<accession>A0A5A7QBI9</accession>
<evidence type="ECO:0000256" key="1">
    <source>
        <dbReference type="SAM" id="MobiDB-lite"/>
    </source>
</evidence>
<feature type="region of interest" description="Disordered" evidence="1">
    <location>
        <begin position="75"/>
        <end position="104"/>
    </location>
</feature>
<proteinExistence type="predicted"/>
<sequence>MSLLWEALMRNSPQREREETGPRGLLGWRGICRVGRRGFFGLGENRSGKNLKGSRLALLSSSCLDLNLETTMECPLGRTDSEEHTGQRGRRPKESTTSMEDTVRSSDLHSCSSASLASACPSRSCRLLRCMYTTQSPFPLALLIGITYPVSPPHGKWYDPNSGPPHPKFSSWTGNLSPDDTTTAASSFSSLQYTFTTAGFGLRISTQSISAKKCSAADASATHPCTASAAFESGAAQRAPALSPTYGIERTFPKYRSAPAPRRVLPSTTTPNFTALDGSPTAAPARVFQRKAPNDSILLLRAPLQQAWDWRRSISSDGTR</sequence>
<keyword evidence="3" id="KW-1185">Reference proteome</keyword>
<dbReference type="GO" id="GO:0016853">
    <property type="term" value="F:isomerase activity"/>
    <property type="evidence" value="ECO:0007669"/>
    <property type="project" value="UniProtKB-KW"/>
</dbReference>
<feature type="region of interest" description="Disordered" evidence="1">
    <location>
        <begin position="259"/>
        <end position="278"/>
    </location>
</feature>
<evidence type="ECO:0000313" key="2">
    <source>
        <dbReference type="EMBL" id="GER41747.1"/>
    </source>
</evidence>
<comment type="caution">
    <text evidence="2">The sequence shown here is derived from an EMBL/GenBank/DDBJ whole genome shotgun (WGS) entry which is preliminary data.</text>
</comment>
<evidence type="ECO:0000313" key="3">
    <source>
        <dbReference type="Proteomes" id="UP000325081"/>
    </source>
</evidence>
<keyword evidence="2" id="KW-0413">Isomerase</keyword>
<reference evidence="3" key="1">
    <citation type="journal article" date="2019" name="Curr. Biol.">
        <title>Genome Sequence of Striga asiatica Provides Insight into the Evolution of Plant Parasitism.</title>
        <authorList>
            <person name="Yoshida S."/>
            <person name="Kim S."/>
            <person name="Wafula E.K."/>
            <person name="Tanskanen J."/>
            <person name="Kim Y.M."/>
            <person name="Honaas L."/>
            <person name="Yang Z."/>
            <person name="Spallek T."/>
            <person name="Conn C.E."/>
            <person name="Ichihashi Y."/>
            <person name="Cheong K."/>
            <person name="Cui S."/>
            <person name="Der J.P."/>
            <person name="Gundlach H."/>
            <person name="Jiao Y."/>
            <person name="Hori C."/>
            <person name="Ishida J.K."/>
            <person name="Kasahara H."/>
            <person name="Kiba T."/>
            <person name="Kim M.S."/>
            <person name="Koo N."/>
            <person name="Laohavisit A."/>
            <person name="Lee Y.H."/>
            <person name="Lumba S."/>
            <person name="McCourt P."/>
            <person name="Mortimer J.C."/>
            <person name="Mutuku J.M."/>
            <person name="Nomura T."/>
            <person name="Sasaki-Sekimoto Y."/>
            <person name="Seto Y."/>
            <person name="Wang Y."/>
            <person name="Wakatake T."/>
            <person name="Sakakibara H."/>
            <person name="Demura T."/>
            <person name="Yamaguchi S."/>
            <person name="Yoneyama K."/>
            <person name="Manabe R.I."/>
            <person name="Nelson D.C."/>
            <person name="Schulman A.H."/>
            <person name="Timko M.P."/>
            <person name="dePamphilis C.W."/>
            <person name="Choi D."/>
            <person name="Shirasu K."/>
        </authorList>
    </citation>
    <scope>NUCLEOTIDE SEQUENCE [LARGE SCALE GENOMIC DNA]</scope>
    <source>
        <strain evidence="3">cv. UVA1</strain>
    </source>
</reference>
<dbReference type="AlphaFoldDB" id="A0A5A7QBI9"/>